<evidence type="ECO:0000256" key="2">
    <source>
        <dbReference type="ARBA" id="ARBA00022448"/>
    </source>
</evidence>
<reference evidence="12" key="1">
    <citation type="journal article" date="2014" name="Front. Microbiol.">
        <title>High frequency of phylogenetically diverse reductive dehalogenase-homologous genes in deep subseafloor sedimentary metagenomes.</title>
        <authorList>
            <person name="Kawai M."/>
            <person name="Futagami T."/>
            <person name="Toyoda A."/>
            <person name="Takaki Y."/>
            <person name="Nishi S."/>
            <person name="Hori S."/>
            <person name="Arai W."/>
            <person name="Tsubouchi T."/>
            <person name="Morono Y."/>
            <person name="Uchiyama I."/>
            <person name="Ito T."/>
            <person name="Fujiyama A."/>
            <person name="Inagaki F."/>
            <person name="Takami H."/>
        </authorList>
    </citation>
    <scope>NUCLEOTIDE SEQUENCE</scope>
    <source>
        <strain evidence="12">Expedition CK06-06</strain>
    </source>
</reference>
<proteinExistence type="predicted"/>
<dbReference type="GO" id="GO:0015031">
    <property type="term" value="P:protein transport"/>
    <property type="evidence" value="ECO:0007669"/>
    <property type="project" value="UniProtKB-KW"/>
</dbReference>
<dbReference type="EMBL" id="BARS01041788">
    <property type="protein sequence ID" value="GAG35988.1"/>
    <property type="molecule type" value="Genomic_DNA"/>
</dbReference>
<dbReference type="Pfam" id="PF02355">
    <property type="entry name" value="SecD_SecF_C"/>
    <property type="match status" value="1"/>
</dbReference>
<comment type="subcellular location">
    <subcellularLocation>
        <location evidence="1">Cell membrane</location>
        <topology evidence="1">Multi-pass membrane protein</topology>
    </subcellularLocation>
</comment>
<evidence type="ECO:0000256" key="10">
    <source>
        <dbReference type="SAM" id="Phobius"/>
    </source>
</evidence>
<organism evidence="12">
    <name type="scientific">marine sediment metagenome</name>
    <dbReference type="NCBI Taxonomy" id="412755"/>
    <lineage>
        <taxon>unclassified sequences</taxon>
        <taxon>metagenomes</taxon>
        <taxon>ecological metagenomes</taxon>
    </lineage>
</organism>
<feature type="compositionally biased region" description="Low complexity" evidence="9">
    <location>
        <begin position="25"/>
        <end position="43"/>
    </location>
</feature>
<dbReference type="GO" id="GO:0005886">
    <property type="term" value="C:plasma membrane"/>
    <property type="evidence" value="ECO:0007669"/>
    <property type="project" value="UniProtKB-SubCell"/>
</dbReference>
<evidence type="ECO:0000256" key="7">
    <source>
        <dbReference type="ARBA" id="ARBA00023010"/>
    </source>
</evidence>
<feature type="region of interest" description="Disordered" evidence="9">
    <location>
        <begin position="80"/>
        <end position="106"/>
    </location>
</feature>
<keyword evidence="8 10" id="KW-0472">Membrane</keyword>
<evidence type="ECO:0000259" key="11">
    <source>
        <dbReference type="Pfam" id="PF02355"/>
    </source>
</evidence>
<accession>X0XH83</accession>
<keyword evidence="7" id="KW-0811">Translocation</keyword>
<evidence type="ECO:0000256" key="6">
    <source>
        <dbReference type="ARBA" id="ARBA00022989"/>
    </source>
</evidence>
<evidence type="ECO:0000313" key="12">
    <source>
        <dbReference type="EMBL" id="GAG35988.1"/>
    </source>
</evidence>
<feature type="transmembrane region" description="Helical" evidence="10">
    <location>
        <begin position="236"/>
        <end position="252"/>
    </location>
</feature>
<evidence type="ECO:0000256" key="1">
    <source>
        <dbReference type="ARBA" id="ARBA00004651"/>
    </source>
</evidence>
<feature type="non-terminal residue" evidence="12">
    <location>
        <position position="253"/>
    </location>
</feature>
<name>X0XH83_9ZZZZ</name>
<keyword evidence="2" id="KW-0813">Transport</keyword>
<keyword evidence="5" id="KW-0653">Protein transport</keyword>
<dbReference type="PANTHER" id="PTHR30081">
    <property type="entry name" value="PROTEIN-EXPORT MEMBRANE PROTEIN SEC"/>
    <property type="match status" value="1"/>
</dbReference>
<dbReference type="InterPro" id="IPR048634">
    <property type="entry name" value="SecD_SecF_C"/>
</dbReference>
<dbReference type="PANTHER" id="PTHR30081:SF8">
    <property type="entry name" value="PROTEIN TRANSLOCASE SUBUNIT SECF"/>
    <property type="match status" value="1"/>
</dbReference>
<feature type="compositionally biased region" description="Low complexity" evidence="9">
    <location>
        <begin position="80"/>
        <end position="92"/>
    </location>
</feature>
<evidence type="ECO:0000256" key="5">
    <source>
        <dbReference type="ARBA" id="ARBA00022927"/>
    </source>
</evidence>
<feature type="transmembrane region" description="Helical" evidence="10">
    <location>
        <begin position="212"/>
        <end position="230"/>
    </location>
</feature>
<gene>
    <name evidence="12" type="ORF">S01H1_63485</name>
</gene>
<feature type="region of interest" description="Disordered" evidence="9">
    <location>
        <begin position="1"/>
        <end position="64"/>
    </location>
</feature>
<protein>
    <recommendedName>
        <fullName evidence="11">Protein export membrane protein SecD/SecF C-terminal domain-containing protein</fullName>
    </recommendedName>
</protein>
<evidence type="ECO:0000256" key="4">
    <source>
        <dbReference type="ARBA" id="ARBA00022692"/>
    </source>
</evidence>
<keyword evidence="6 10" id="KW-1133">Transmembrane helix</keyword>
<sequence>NTLDSNSFAVTELTEIEPATPPAEAPATEQPVPEAAVPEKPATQGSAKPPGTDQSRRDLPSDAWLALAEGIPLELAQADAPAAEPAAKPAETASEEPAAEPAAKPAAAVRIDPFVGGSRAKLTFKQKVDHDAVVGMFVKEYGREGAVPLLELSNPGYEEGSNVASDVWDVKIKLPPPEAEKALESIGKALEDIPHFPSSNTIGGKVAGSTRTLAITALAASLLCIIGYIWIRFQRVVFGLAAVVALVHDVLIT</sequence>
<dbReference type="SUPFAM" id="SSF82866">
    <property type="entry name" value="Multidrug efflux transporter AcrB transmembrane domain"/>
    <property type="match status" value="1"/>
</dbReference>
<evidence type="ECO:0000256" key="3">
    <source>
        <dbReference type="ARBA" id="ARBA00022475"/>
    </source>
</evidence>
<keyword evidence="4 10" id="KW-0812">Transmembrane</keyword>
<dbReference type="AlphaFoldDB" id="X0XH83"/>
<comment type="caution">
    <text evidence="12">The sequence shown here is derived from an EMBL/GenBank/DDBJ whole genome shotgun (WGS) entry which is preliminary data.</text>
</comment>
<evidence type="ECO:0000256" key="9">
    <source>
        <dbReference type="SAM" id="MobiDB-lite"/>
    </source>
</evidence>
<evidence type="ECO:0000256" key="8">
    <source>
        <dbReference type="ARBA" id="ARBA00023136"/>
    </source>
</evidence>
<dbReference type="InterPro" id="IPR022813">
    <property type="entry name" value="SecD/SecF_arch_bac"/>
</dbReference>
<feature type="domain" description="Protein export membrane protein SecD/SecF C-terminal" evidence="11">
    <location>
        <begin position="194"/>
        <end position="253"/>
    </location>
</feature>
<keyword evidence="3" id="KW-1003">Cell membrane</keyword>
<feature type="non-terminal residue" evidence="12">
    <location>
        <position position="1"/>
    </location>
</feature>